<keyword evidence="7" id="KW-0539">Nucleus</keyword>
<dbReference type="Gene3D" id="3.30.1740.10">
    <property type="entry name" value="Zinc finger, PARP-type"/>
    <property type="match status" value="1"/>
</dbReference>
<organism evidence="11 12">
    <name type="scientific">Cyclostephanos tholiformis</name>
    <dbReference type="NCBI Taxonomy" id="382380"/>
    <lineage>
        <taxon>Eukaryota</taxon>
        <taxon>Sar</taxon>
        <taxon>Stramenopiles</taxon>
        <taxon>Ochrophyta</taxon>
        <taxon>Bacillariophyta</taxon>
        <taxon>Coscinodiscophyceae</taxon>
        <taxon>Thalassiosirophycidae</taxon>
        <taxon>Stephanodiscales</taxon>
        <taxon>Stephanodiscaceae</taxon>
        <taxon>Cyclostephanos</taxon>
    </lineage>
</organism>
<accession>A0ABD3SBP4</accession>
<keyword evidence="6" id="KW-0689">Ribosomal protein</keyword>
<evidence type="ECO:0000256" key="1">
    <source>
        <dbReference type="ARBA" id="ARBA00004123"/>
    </source>
</evidence>
<evidence type="ECO:0000313" key="11">
    <source>
        <dbReference type="EMBL" id="KAL3821909.1"/>
    </source>
</evidence>
<dbReference type="Pfam" id="PF00645">
    <property type="entry name" value="zf-PARP"/>
    <property type="match status" value="1"/>
</dbReference>
<feature type="domain" description="PARP-type" evidence="10">
    <location>
        <begin position="9"/>
        <end position="100"/>
    </location>
</feature>
<dbReference type="PANTHER" id="PTHR12010:SF2">
    <property type="entry name" value="40S RIBOSOMAL PROTEIN S29"/>
    <property type="match status" value="1"/>
</dbReference>
<comment type="subcellular location">
    <subcellularLocation>
        <location evidence="1">Nucleus</location>
    </subcellularLocation>
</comment>
<evidence type="ECO:0000256" key="3">
    <source>
        <dbReference type="ARBA" id="ARBA00022723"/>
    </source>
</evidence>
<dbReference type="GO" id="GO:1990904">
    <property type="term" value="C:ribonucleoprotein complex"/>
    <property type="evidence" value="ECO:0007669"/>
    <property type="project" value="UniProtKB-KW"/>
</dbReference>
<keyword evidence="5" id="KW-0862">Zinc</keyword>
<feature type="region of interest" description="Disordered" evidence="9">
    <location>
        <begin position="96"/>
        <end position="162"/>
    </location>
</feature>
<dbReference type="InterPro" id="IPR001209">
    <property type="entry name" value="Ribosomal_uS14"/>
</dbReference>
<dbReference type="AlphaFoldDB" id="A0ABD3SBP4"/>
<dbReference type="EMBL" id="JALLPB020000080">
    <property type="protein sequence ID" value="KAL3821909.1"/>
    <property type="molecule type" value="Genomic_DNA"/>
</dbReference>
<dbReference type="FunFam" id="4.10.830.10:FF:000002">
    <property type="entry name" value="40S ribosomal protein S29"/>
    <property type="match status" value="1"/>
</dbReference>
<name>A0ABD3SBP4_9STRA</name>
<evidence type="ECO:0000256" key="8">
    <source>
        <dbReference type="ARBA" id="ARBA00023274"/>
    </source>
</evidence>
<evidence type="ECO:0000256" key="5">
    <source>
        <dbReference type="ARBA" id="ARBA00022833"/>
    </source>
</evidence>
<evidence type="ECO:0000256" key="9">
    <source>
        <dbReference type="SAM" id="MobiDB-lite"/>
    </source>
</evidence>
<evidence type="ECO:0000256" key="7">
    <source>
        <dbReference type="ARBA" id="ARBA00023242"/>
    </source>
</evidence>
<keyword evidence="12" id="KW-1185">Reference proteome</keyword>
<dbReference type="InterPro" id="IPR036957">
    <property type="entry name" value="Znf_PARP_sf"/>
</dbReference>
<keyword evidence="3" id="KW-0479">Metal-binding</keyword>
<dbReference type="PANTHER" id="PTHR12010">
    <property type="entry name" value="40S RIBOSOMAL PROTEIN S29"/>
    <property type="match status" value="1"/>
</dbReference>
<feature type="region of interest" description="Disordered" evidence="9">
    <location>
        <begin position="376"/>
        <end position="395"/>
    </location>
</feature>
<dbReference type="PROSITE" id="PS50064">
    <property type="entry name" value="ZF_PARP_2"/>
    <property type="match status" value="1"/>
</dbReference>
<dbReference type="InterPro" id="IPR001510">
    <property type="entry name" value="Znf_PARP"/>
</dbReference>
<dbReference type="GO" id="GO:0005634">
    <property type="term" value="C:nucleus"/>
    <property type="evidence" value="ECO:0007669"/>
    <property type="project" value="UniProtKB-SubCell"/>
</dbReference>
<proteinExistence type="inferred from homology"/>
<sequence>MADEQNTTYHIENAASGRAKCKRCKEPIAKGELRIATNSVKPGNDFAFTSYHHMKCFQLPSRSMKGVSPETFVADHLVDQTDDSILSDEAKRKEVVDDFAYKPPKKSAKKKGEDDDDEDDDAPSNAVGRRLHEMKAVMSNLPETNDDEEEEGGGGQRRGRRASCEELHLKDDDAGATVVCKGYYDEDISRHIPCGYAVPAASAPRLKPWYINEPSKVQIEAMKAITEEHEALGNGKGGGSSSVGGAVVPAALLSAAEEIDENRWEDADTKTKAQLIVDVGTSGKTRLDLPQDEKKARIAVGKIILSNPDGSAVDILKLGEEWLATARGGGQGEEKGHGEMFPPMRPPNDAQHNFKVHSFFQHRKTMAETRVPNKLYATHPKGYGKGSRPCQYSGRKGGHGLIRKYGINMKRQAFRERAKDMGWEKFS</sequence>
<evidence type="ECO:0000256" key="2">
    <source>
        <dbReference type="ARBA" id="ARBA00009083"/>
    </source>
</evidence>
<evidence type="ECO:0000259" key="10">
    <source>
        <dbReference type="PROSITE" id="PS50064"/>
    </source>
</evidence>
<gene>
    <name evidence="11" type="ORF">ACHAXA_008443</name>
</gene>
<dbReference type="Proteomes" id="UP001530377">
    <property type="component" value="Unassembled WGS sequence"/>
</dbReference>
<dbReference type="GO" id="GO:0005840">
    <property type="term" value="C:ribosome"/>
    <property type="evidence" value="ECO:0007669"/>
    <property type="project" value="UniProtKB-KW"/>
</dbReference>
<dbReference type="SMART" id="SM01336">
    <property type="entry name" value="zf-PARP"/>
    <property type="match status" value="1"/>
</dbReference>
<reference evidence="11 12" key="1">
    <citation type="submission" date="2024-10" db="EMBL/GenBank/DDBJ databases">
        <title>Updated reference genomes for cyclostephanoid diatoms.</title>
        <authorList>
            <person name="Roberts W.R."/>
            <person name="Alverson A.J."/>
        </authorList>
    </citation>
    <scope>NUCLEOTIDE SEQUENCE [LARGE SCALE GENOMIC DNA]</scope>
    <source>
        <strain evidence="11 12">AJA228-03</strain>
    </source>
</reference>
<protein>
    <recommendedName>
        <fullName evidence="10">PARP-type domain-containing protein</fullName>
    </recommendedName>
</protein>
<dbReference type="InterPro" id="IPR043140">
    <property type="entry name" value="Ribosomal_uS14_sf"/>
</dbReference>
<comment type="similarity">
    <text evidence="2">Belongs to the universal ribosomal protein uS14 family.</text>
</comment>
<evidence type="ECO:0000256" key="6">
    <source>
        <dbReference type="ARBA" id="ARBA00022980"/>
    </source>
</evidence>
<dbReference type="Pfam" id="PF00253">
    <property type="entry name" value="Ribosomal_S14"/>
    <property type="match status" value="1"/>
</dbReference>
<comment type="caution">
    <text evidence="11">The sequence shown here is derived from an EMBL/GenBank/DDBJ whole genome shotgun (WGS) entry which is preliminary data.</text>
</comment>
<keyword evidence="4" id="KW-0863">Zinc-finger</keyword>
<dbReference type="GO" id="GO:0008270">
    <property type="term" value="F:zinc ion binding"/>
    <property type="evidence" value="ECO:0007669"/>
    <property type="project" value="UniProtKB-KW"/>
</dbReference>
<dbReference type="SUPFAM" id="SSF57716">
    <property type="entry name" value="Glucocorticoid receptor-like (DNA-binding domain)"/>
    <property type="match status" value="1"/>
</dbReference>
<dbReference type="Gene3D" id="4.10.830.10">
    <property type="entry name" value="30s Ribosomal Protein S14, Chain N"/>
    <property type="match status" value="1"/>
</dbReference>
<evidence type="ECO:0000313" key="12">
    <source>
        <dbReference type="Proteomes" id="UP001530377"/>
    </source>
</evidence>
<dbReference type="InterPro" id="IPR039744">
    <property type="entry name" value="RIbosomal_uS14_euk_arc"/>
</dbReference>
<evidence type="ECO:0000256" key="4">
    <source>
        <dbReference type="ARBA" id="ARBA00022771"/>
    </source>
</evidence>
<keyword evidence="8" id="KW-0687">Ribonucleoprotein</keyword>